<reference evidence="3" key="1">
    <citation type="submission" date="2019-02" db="EMBL/GenBank/DDBJ databases">
        <title>Complete genome sequence of Rhodoferax sp. Gr-4.</title>
        <authorList>
            <person name="Jin L."/>
        </authorList>
    </citation>
    <scope>NUCLEOTIDE SEQUENCE [LARGE SCALE GENOMIC DNA]</scope>
    <source>
        <strain evidence="3">Gr-4</strain>
    </source>
</reference>
<dbReference type="RefSeq" id="WP_142813092.1">
    <property type="nucleotide sequence ID" value="NZ_CP036282.1"/>
</dbReference>
<dbReference type="AlphaFoldDB" id="A0A515ETE4"/>
<dbReference type="KEGG" id="rhg:EXZ61_18130"/>
<keyword evidence="3" id="KW-1185">Reference proteome</keyword>
<evidence type="ECO:0000313" key="3">
    <source>
        <dbReference type="Proteomes" id="UP000317365"/>
    </source>
</evidence>
<gene>
    <name evidence="2" type="ORF">EXZ61_18130</name>
</gene>
<sequence>MLANLMRWVRVRGLKEGKFQKGRVEGFEGDVRDDAQRPQDYGFAANPVDGEGLKLEVGGHTIIVRMDRTAERPQLPAYEVAIWHKEGHTVRMRAGRIVQVDCDQFVVNASVGVALNTPTVAASAAITSQSLASQTVAAATSLKVGSKEVAGHNHGNVQNGAGSTANF</sequence>
<dbReference type="Pfam" id="PF06890">
    <property type="entry name" value="Phage_Mu_Gp45"/>
    <property type="match status" value="1"/>
</dbReference>
<dbReference type="Proteomes" id="UP000317365">
    <property type="component" value="Chromosome"/>
</dbReference>
<evidence type="ECO:0000313" key="2">
    <source>
        <dbReference type="EMBL" id="QDL55940.1"/>
    </source>
</evidence>
<evidence type="ECO:0000259" key="1">
    <source>
        <dbReference type="Pfam" id="PF06890"/>
    </source>
</evidence>
<accession>A0A515ETE4</accession>
<feature type="domain" description="Bacteriophage Mu Gp45 N-terminal" evidence="1">
    <location>
        <begin position="16"/>
        <end position="61"/>
    </location>
</feature>
<name>A0A515ETE4_9BURK</name>
<organism evidence="2 3">
    <name type="scientific">Rhodoferax aquaticus</name>
    <dbReference type="NCBI Taxonomy" id="2527691"/>
    <lineage>
        <taxon>Bacteria</taxon>
        <taxon>Pseudomonadati</taxon>
        <taxon>Pseudomonadota</taxon>
        <taxon>Betaproteobacteria</taxon>
        <taxon>Burkholderiales</taxon>
        <taxon>Comamonadaceae</taxon>
        <taxon>Rhodoferax</taxon>
    </lineage>
</organism>
<reference evidence="3" key="2">
    <citation type="journal article" date="2020" name="Int. J. Syst. Evol. Microbiol.">
        <title>Genomic insights into a novel species Rhodoferax aquaticus sp. nov., isolated from freshwater.</title>
        <authorList>
            <person name="Li T."/>
            <person name="Zhuo Y."/>
            <person name="Jin C.Z."/>
            <person name="Wu X."/>
            <person name="Ko S.R."/>
            <person name="Jin F.J."/>
            <person name="Ahn C.Y."/>
            <person name="Oh H.M."/>
            <person name="Lee H.G."/>
            <person name="Jin L."/>
        </authorList>
    </citation>
    <scope>NUCLEOTIDE SEQUENCE [LARGE SCALE GENOMIC DNA]</scope>
    <source>
        <strain evidence="3">Gr-4</strain>
    </source>
</reference>
<proteinExistence type="predicted"/>
<protein>
    <submittedName>
        <fullName evidence="2">Baseplate assembly protein</fullName>
    </submittedName>
</protein>
<dbReference type="EMBL" id="CP036282">
    <property type="protein sequence ID" value="QDL55940.1"/>
    <property type="molecule type" value="Genomic_DNA"/>
</dbReference>
<dbReference type="InterPro" id="IPR053861">
    <property type="entry name" value="Phage_Mu_Gp45_N"/>
</dbReference>